<comment type="caution">
    <text evidence="7">The sequence shown here is derived from an EMBL/GenBank/DDBJ whole genome shotgun (WGS) entry which is preliminary data.</text>
</comment>
<evidence type="ECO:0000256" key="2">
    <source>
        <dbReference type="ARBA" id="ARBA00012973"/>
    </source>
</evidence>
<dbReference type="InterPro" id="IPR013785">
    <property type="entry name" value="Aldolase_TIM"/>
</dbReference>
<dbReference type="InterPro" id="IPR050073">
    <property type="entry name" value="2-IPM_HCS-like"/>
</dbReference>
<dbReference type="PROSITE" id="PS50991">
    <property type="entry name" value="PYR_CT"/>
    <property type="match status" value="1"/>
</dbReference>
<keyword evidence="3" id="KW-0028">Amino-acid biosynthesis</keyword>
<sequence length="103" mass="10790">DLDFACQVFGVAIAGGATIINVPDTVGYMNPNEFGDKIRYIKEHTPGIENAIISVHCHDDLGLANANTLAAIKAGARQVEGTINGLGERAGNVAIEEVVMALK</sequence>
<reference evidence="7" key="1">
    <citation type="submission" date="2013-12" db="EMBL/GenBank/DDBJ databases">
        <title>A Varibaculum cambriense genome reconstructed from a premature infant gut community with otherwise low bacterial novelty that shifts toward anaerobic metabolism during the third week of life.</title>
        <authorList>
            <person name="Brown C.T."/>
            <person name="Sharon I."/>
            <person name="Thomas B.C."/>
            <person name="Castelle C.J."/>
            <person name="Morowitz M.J."/>
            <person name="Banfield J.F."/>
        </authorList>
    </citation>
    <scope>NUCLEOTIDE SEQUENCE</scope>
</reference>
<evidence type="ECO:0000256" key="3">
    <source>
        <dbReference type="ARBA" id="ARBA00022605"/>
    </source>
</evidence>
<organism evidence="7">
    <name type="scientific">human gut metagenome</name>
    <dbReference type="NCBI Taxonomy" id="408170"/>
    <lineage>
        <taxon>unclassified sequences</taxon>
        <taxon>metagenomes</taxon>
        <taxon>organismal metagenomes</taxon>
    </lineage>
</organism>
<dbReference type="PANTHER" id="PTHR10277">
    <property type="entry name" value="HOMOCITRATE SYNTHASE-RELATED"/>
    <property type="match status" value="1"/>
</dbReference>
<dbReference type="Pfam" id="PF00682">
    <property type="entry name" value="HMGL-like"/>
    <property type="match status" value="1"/>
</dbReference>
<dbReference type="GO" id="GO:0003852">
    <property type="term" value="F:2-isopropylmalate synthase activity"/>
    <property type="evidence" value="ECO:0007669"/>
    <property type="project" value="UniProtKB-EC"/>
</dbReference>
<evidence type="ECO:0000256" key="5">
    <source>
        <dbReference type="ARBA" id="ARBA00023304"/>
    </source>
</evidence>
<keyword evidence="4" id="KW-0808">Transferase</keyword>
<evidence type="ECO:0000256" key="4">
    <source>
        <dbReference type="ARBA" id="ARBA00022679"/>
    </source>
</evidence>
<name>W1Y455_9ZZZZ</name>
<dbReference type="PANTHER" id="PTHR10277:SF9">
    <property type="entry name" value="2-ISOPROPYLMALATE SYNTHASE 1, CHLOROPLASTIC-RELATED"/>
    <property type="match status" value="1"/>
</dbReference>
<evidence type="ECO:0000256" key="1">
    <source>
        <dbReference type="ARBA" id="ARBA00004689"/>
    </source>
</evidence>
<keyword evidence="5" id="KW-0100">Branched-chain amino acid biosynthesis</keyword>
<accession>W1Y455</accession>
<dbReference type="InterPro" id="IPR000891">
    <property type="entry name" value="PYR_CT"/>
</dbReference>
<dbReference type="SUPFAM" id="SSF51569">
    <property type="entry name" value="Aldolase"/>
    <property type="match status" value="1"/>
</dbReference>
<protein>
    <recommendedName>
        <fullName evidence="2">2-isopropylmalate synthase</fullName>
        <ecNumber evidence="2">2.3.3.13</ecNumber>
    </recommendedName>
</protein>
<dbReference type="AlphaFoldDB" id="W1Y455"/>
<comment type="pathway">
    <text evidence="1">Amino-acid biosynthesis; L-leucine biosynthesis; L-leucine from 3-methyl-2-oxobutanoate: step 1/4.</text>
</comment>
<dbReference type="EMBL" id="AZMM01008460">
    <property type="protein sequence ID" value="ETJ37323.1"/>
    <property type="molecule type" value="Genomic_DNA"/>
</dbReference>
<gene>
    <name evidence="7" type="ORF">Q604_UNBC08460G0001</name>
</gene>
<feature type="domain" description="Pyruvate carboxyltransferase" evidence="6">
    <location>
        <begin position="1"/>
        <end position="103"/>
    </location>
</feature>
<feature type="non-terminal residue" evidence="7">
    <location>
        <position position="103"/>
    </location>
</feature>
<evidence type="ECO:0000313" key="7">
    <source>
        <dbReference type="EMBL" id="ETJ37323.1"/>
    </source>
</evidence>
<proteinExistence type="predicted"/>
<dbReference type="EC" id="2.3.3.13" evidence="2"/>
<feature type="non-terminal residue" evidence="7">
    <location>
        <position position="1"/>
    </location>
</feature>
<dbReference type="GO" id="GO:0009098">
    <property type="term" value="P:L-leucine biosynthetic process"/>
    <property type="evidence" value="ECO:0007669"/>
    <property type="project" value="TreeGrafter"/>
</dbReference>
<evidence type="ECO:0000259" key="6">
    <source>
        <dbReference type="PROSITE" id="PS50991"/>
    </source>
</evidence>
<dbReference type="Gene3D" id="3.20.20.70">
    <property type="entry name" value="Aldolase class I"/>
    <property type="match status" value="1"/>
</dbReference>
<dbReference type="InterPro" id="IPR002034">
    <property type="entry name" value="AIPM/Hcit_synth_CS"/>
</dbReference>
<dbReference type="PROSITE" id="PS00816">
    <property type="entry name" value="AIPM_HOMOCIT_SYNTH_2"/>
    <property type="match status" value="1"/>
</dbReference>